<organism evidence="1 2">
    <name type="scientific">Panagrolaimus sp. ES5</name>
    <dbReference type="NCBI Taxonomy" id="591445"/>
    <lineage>
        <taxon>Eukaryota</taxon>
        <taxon>Metazoa</taxon>
        <taxon>Ecdysozoa</taxon>
        <taxon>Nematoda</taxon>
        <taxon>Chromadorea</taxon>
        <taxon>Rhabditida</taxon>
        <taxon>Tylenchina</taxon>
        <taxon>Panagrolaimomorpha</taxon>
        <taxon>Panagrolaimoidea</taxon>
        <taxon>Panagrolaimidae</taxon>
        <taxon>Panagrolaimus</taxon>
    </lineage>
</organism>
<reference evidence="2" key="1">
    <citation type="submission" date="2022-11" db="UniProtKB">
        <authorList>
            <consortium name="WormBaseParasite"/>
        </authorList>
    </citation>
    <scope>IDENTIFICATION</scope>
</reference>
<sequence length="339" mass="38489">MFFFNANIINDHCIIHLKEASLQALGYICQDVDKNALEKNSNEILNSIYLGMKHNDATVRLSATEAMLNALELNKFQCVRHCLMLAQECQKNEFCDTRIRVAALQCLVRVVSLYYNQMQMYMKAALEITVYAIESTDYDVSLQGIEFWSNICEFESLLTRRGQAAVNLVVENQCEYYSKGALQHILPSILNILAIQEEDDDDDEWSPAKSAGVCITLFAQCTKDLIIPCTLSFIHQHLESPNWRFREAAITAFGSILDGPSHEYINQLVEGELISLINTLDDPHVKVRSTSVWAIGRVCDFCKYIVTRNEYCPKLISAFFKALGQEPAVAFNASWVRKN</sequence>
<protein>
    <submittedName>
        <fullName evidence="2">Uncharacterized protein</fullName>
    </submittedName>
</protein>
<evidence type="ECO:0000313" key="1">
    <source>
        <dbReference type="Proteomes" id="UP000887579"/>
    </source>
</evidence>
<dbReference type="WBParaSite" id="ES5_v2.g16292.t1">
    <property type="protein sequence ID" value="ES5_v2.g16292.t1"/>
    <property type="gene ID" value="ES5_v2.g16292"/>
</dbReference>
<evidence type="ECO:0000313" key="2">
    <source>
        <dbReference type="WBParaSite" id="ES5_v2.g16292.t1"/>
    </source>
</evidence>
<dbReference type="Proteomes" id="UP000887579">
    <property type="component" value="Unplaced"/>
</dbReference>
<accession>A0AC34FG70</accession>
<name>A0AC34FG70_9BILA</name>
<proteinExistence type="predicted"/>